<proteinExistence type="predicted"/>
<protein>
    <submittedName>
        <fullName evidence="2">Uncharacterized protein</fullName>
    </submittedName>
</protein>
<evidence type="ECO:0000256" key="1">
    <source>
        <dbReference type="SAM" id="MobiDB-lite"/>
    </source>
</evidence>
<feature type="region of interest" description="Disordered" evidence="1">
    <location>
        <begin position="1"/>
        <end position="108"/>
    </location>
</feature>
<reference evidence="2" key="1">
    <citation type="journal article" date="2020" name="New Phytol.">
        <title>Comparative genomics reveals dynamic genome evolution in host specialist ectomycorrhizal fungi.</title>
        <authorList>
            <person name="Lofgren L.A."/>
            <person name="Nguyen N.H."/>
            <person name="Vilgalys R."/>
            <person name="Ruytinx J."/>
            <person name="Liao H.L."/>
            <person name="Branco S."/>
            <person name="Kuo A."/>
            <person name="LaButti K."/>
            <person name="Lipzen A."/>
            <person name="Andreopoulos W."/>
            <person name="Pangilinan J."/>
            <person name="Riley R."/>
            <person name="Hundley H."/>
            <person name="Na H."/>
            <person name="Barry K."/>
            <person name="Grigoriev I.V."/>
            <person name="Stajich J.E."/>
            <person name="Kennedy P.G."/>
        </authorList>
    </citation>
    <scope>NUCLEOTIDE SEQUENCE</scope>
    <source>
        <strain evidence="2">DOB743</strain>
    </source>
</reference>
<feature type="compositionally biased region" description="Basic and acidic residues" evidence="1">
    <location>
        <begin position="55"/>
        <end position="64"/>
    </location>
</feature>
<keyword evidence="3" id="KW-1185">Reference proteome</keyword>
<feature type="compositionally biased region" description="Polar residues" evidence="1">
    <location>
        <begin position="97"/>
        <end position="108"/>
    </location>
</feature>
<feature type="compositionally biased region" description="Polar residues" evidence="1">
    <location>
        <begin position="8"/>
        <end position="25"/>
    </location>
</feature>
<evidence type="ECO:0000313" key="2">
    <source>
        <dbReference type="EMBL" id="KAG1783623.1"/>
    </source>
</evidence>
<gene>
    <name evidence="2" type="ORF">EV702DRAFT_7588</name>
</gene>
<evidence type="ECO:0000313" key="3">
    <source>
        <dbReference type="Proteomes" id="UP000714275"/>
    </source>
</evidence>
<sequence length="108" mass="11893">MSKLSPWKSLTRNTTIPSPQESENPPQDPHLLDQVEQDEDSSSSPQSRAKRLALRTKDFGKSIDGRTQSPSSPKSGGEHRRVFSLSRKGKAKEPSDQTEGNNQCSLSS</sequence>
<comment type="caution">
    <text evidence="2">The sequence shown here is derived from an EMBL/GenBank/DDBJ whole genome shotgun (WGS) entry which is preliminary data.</text>
</comment>
<feature type="compositionally biased region" description="Polar residues" evidence="1">
    <location>
        <begin position="65"/>
        <end position="74"/>
    </location>
</feature>
<dbReference type="AlphaFoldDB" id="A0A9P7A745"/>
<accession>A0A9P7A745</accession>
<dbReference type="Proteomes" id="UP000714275">
    <property type="component" value="Unassembled WGS sequence"/>
</dbReference>
<dbReference type="OrthoDB" id="2685188at2759"/>
<dbReference type="EMBL" id="JABBWD010000001">
    <property type="protein sequence ID" value="KAG1783623.1"/>
    <property type="molecule type" value="Genomic_DNA"/>
</dbReference>
<organism evidence="2 3">
    <name type="scientific">Suillus placidus</name>
    <dbReference type="NCBI Taxonomy" id="48579"/>
    <lineage>
        <taxon>Eukaryota</taxon>
        <taxon>Fungi</taxon>
        <taxon>Dikarya</taxon>
        <taxon>Basidiomycota</taxon>
        <taxon>Agaricomycotina</taxon>
        <taxon>Agaricomycetes</taxon>
        <taxon>Agaricomycetidae</taxon>
        <taxon>Boletales</taxon>
        <taxon>Suillineae</taxon>
        <taxon>Suillaceae</taxon>
        <taxon>Suillus</taxon>
    </lineage>
</organism>
<name>A0A9P7A745_9AGAM</name>